<gene>
    <name evidence="2" type="ORF">PoB_002581600</name>
</gene>
<evidence type="ECO:0000313" key="3">
    <source>
        <dbReference type="Proteomes" id="UP000735302"/>
    </source>
</evidence>
<comment type="caution">
    <text evidence="2">The sequence shown here is derived from an EMBL/GenBank/DDBJ whole genome shotgun (WGS) entry which is preliminary data.</text>
</comment>
<evidence type="ECO:0000313" key="2">
    <source>
        <dbReference type="EMBL" id="GFN99310.1"/>
    </source>
</evidence>
<proteinExistence type="predicted"/>
<protein>
    <submittedName>
        <fullName evidence="2">Uncharacterized protein</fullName>
    </submittedName>
</protein>
<sequence length="120" mass="13474">MLWVFTLPRTHVRLSYSQQKLIAFDTLKKCASLNPPPLYTRGVGGTVASESALKSAWILQSRVRAPPPALWPDGGHESLRSPCYGQAIYKKPNQASTHTHTNTQHDHHHPSPTLMKKIRK</sequence>
<name>A0AAV3ZXN3_9GAST</name>
<dbReference type="EMBL" id="BLXT01002992">
    <property type="protein sequence ID" value="GFN99310.1"/>
    <property type="molecule type" value="Genomic_DNA"/>
</dbReference>
<accession>A0AAV3ZXN3</accession>
<dbReference type="Proteomes" id="UP000735302">
    <property type="component" value="Unassembled WGS sequence"/>
</dbReference>
<organism evidence="2 3">
    <name type="scientific">Plakobranchus ocellatus</name>
    <dbReference type="NCBI Taxonomy" id="259542"/>
    <lineage>
        <taxon>Eukaryota</taxon>
        <taxon>Metazoa</taxon>
        <taxon>Spiralia</taxon>
        <taxon>Lophotrochozoa</taxon>
        <taxon>Mollusca</taxon>
        <taxon>Gastropoda</taxon>
        <taxon>Heterobranchia</taxon>
        <taxon>Euthyneura</taxon>
        <taxon>Panpulmonata</taxon>
        <taxon>Sacoglossa</taxon>
        <taxon>Placobranchoidea</taxon>
        <taxon>Plakobranchidae</taxon>
        <taxon>Plakobranchus</taxon>
    </lineage>
</organism>
<keyword evidence="3" id="KW-1185">Reference proteome</keyword>
<dbReference type="AlphaFoldDB" id="A0AAV3ZXN3"/>
<feature type="compositionally biased region" description="Basic residues" evidence="1">
    <location>
        <begin position="106"/>
        <end position="120"/>
    </location>
</feature>
<reference evidence="2 3" key="1">
    <citation type="journal article" date="2021" name="Elife">
        <title>Chloroplast acquisition without the gene transfer in kleptoplastic sea slugs, Plakobranchus ocellatus.</title>
        <authorList>
            <person name="Maeda T."/>
            <person name="Takahashi S."/>
            <person name="Yoshida T."/>
            <person name="Shimamura S."/>
            <person name="Takaki Y."/>
            <person name="Nagai Y."/>
            <person name="Toyoda A."/>
            <person name="Suzuki Y."/>
            <person name="Arimoto A."/>
            <person name="Ishii H."/>
            <person name="Satoh N."/>
            <person name="Nishiyama T."/>
            <person name="Hasebe M."/>
            <person name="Maruyama T."/>
            <person name="Minagawa J."/>
            <person name="Obokata J."/>
            <person name="Shigenobu S."/>
        </authorList>
    </citation>
    <scope>NUCLEOTIDE SEQUENCE [LARGE SCALE GENOMIC DNA]</scope>
</reference>
<feature type="region of interest" description="Disordered" evidence="1">
    <location>
        <begin position="90"/>
        <end position="120"/>
    </location>
</feature>
<evidence type="ECO:0000256" key="1">
    <source>
        <dbReference type="SAM" id="MobiDB-lite"/>
    </source>
</evidence>